<dbReference type="SUPFAM" id="SSF116726">
    <property type="entry name" value="TrkA C-terminal domain-like"/>
    <property type="match status" value="1"/>
</dbReference>
<dbReference type="InterPro" id="IPR036721">
    <property type="entry name" value="RCK_C_sf"/>
</dbReference>
<evidence type="ECO:0000313" key="4">
    <source>
        <dbReference type="Proteomes" id="UP001155241"/>
    </source>
</evidence>
<proteinExistence type="predicted"/>
<dbReference type="AlphaFoldDB" id="A0A9X2FJ37"/>
<keyword evidence="1" id="KW-1133">Transmembrane helix</keyword>
<dbReference type="Proteomes" id="UP001155241">
    <property type="component" value="Unassembled WGS sequence"/>
</dbReference>
<protein>
    <submittedName>
        <fullName evidence="3">TrkA C-terminal domain-containing protein</fullName>
    </submittedName>
</protein>
<evidence type="ECO:0000256" key="1">
    <source>
        <dbReference type="SAM" id="Phobius"/>
    </source>
</evidence>
<reference evidence="3" key="1">
    <citation type="submission" date="2022-06" db="EMBL/GenBank/DDBJ databases">
        <title>Aeoliella straminimaris, a novel planctomycete from sediments.</title>
        <authorList>
            <person name="Vitorino I.R."/>
            <person name="Lage O.M."/>
        </authorList>
    </citation>
    <scope>NUCLEOTIDE SEQUENCE</scope>
    <source>
        <strain evidence="3">ICT_H6.2</strain>
    </source>
</reference>
<feature type="transmembrane region" description="Helical" evidence="1">
    <location>
        <begin position="101"/>
        <end position="119"/>
    </location>
</feature>
<dbReference type="EMBL" id="JAMXLR010000077">
    <property type="protein sequence ID" value="MCO6046651.1"/>
    <property type="molecule type" value="Genomic_DNA"/>
</dbReference>
<evidence type="ECO:0000259" key="2">
    <source>
        <dbReference type="PROSITE" id="PS51202"/>
    </source>
</evidence>
<comment type="caution">
    <text evidence="3">The sequence shown here is derived from an EMBL/GenBank/DDBJ whole genome shotgun (WGS) entry which is preliminary data.</text>
</comment>
<feature type="transmembrane region" description="Helical" evidence="1">
    <location>
        <begin position="6"/>
        <end position="30"/>
    </location>
</feature>
<keyword evidence="1" id="KW-0812">Transmembrane</keyword>
<dbReference type="GO" id="GO:0008324">
    <property type="term" value="F:monoatomic cation transmembrane transporter activity"/>
    <property type="evidence" value="ECO:0007669"/>
    <property type="project" value="InterPro"/>
</dbReference>
<feature type="domain" description="RCK C-terminal" evidence="2">
    <location>
        <begin position="145"/>
        <end position="231"/>
    </location>
</feature>
<keyword evidence="4" id="KW-1185">Reference proteome</keyword>
<feature type="transmembrane region" description="Helical" evidence="1">
    <location>
        <begin position="69"/>
        <end position="89"/>
    </location>
</feature>
<dbReference type="PROSITE" id="PS51202">
    <property type="entry name" value="RCK_C"/>
    <property type="match status" value="1"/>
</dbReference>
<sequence>MAAVFTLLLVLVFSLVVIRVATVGLTLTGLSRDLAEFQSLSAFTGSGFTTREAEEIVNHPVRRRIIMHLMLMGNAGIVIAVPSVLLSFLNTASAQTWSDTWWFRVEVLAAGVFVLWIVARSRHIEQLMWRVNSWALRRWTQVDVHDYVGLLRLARDYTVSELQVHEGDWLCGHTLVELKLASEGVLVLGIERANGRYIGAPRGQACLEANDRLILYGRVSTLLDLDSRKAGFEGNMDHVIKVTEQLDVIESEVKAAGPGVDEEEGKAG</sequence>
<dbReference type="GO" id="GO:0006813">
    <property type="term" value="P:potassium ion transport"/>
    <property type="evidence" value="ECO:0007669"/>
    <property type="project" value="InterPro"/>
</dbReference>
<keyword evidence="1" id="KW-0472">Membrane</keyword>
<gene>
    <name evidence="3" type="ORF">NG895_22375</name>
</gene>
<accession>A0A9X2FJ37</accession>
<name>A0A9X2FJ37_9BACT</name>
<dbReference type="Gene3D" id="3.30.70.1450">
    <property type="entry name" value="Regulator of K+ conductance, C-terminal domain"/>
    <property type="match status" value="1"/>
</dbReference>
<dbReference type="InterPro" id="IPR006037">
    <property type="entry name" value="RCK_C"/>
</dbReference>
<organism evidence="3 4">
    <name type="scientific">Aeoliella straminimaris</name>
    <dbReference type="NCBI Taxonomy" id="2954799"/>
    <lineage>
        <taxon>Bacteria</taxon>
        <taxon>Pseudomonadati</taxon>
        <taxon>Planctomycetota</taxon>
        <taxon>Planctomycetia</taxon>
        <taxon>Pirellulales</taxon>
        <taxon>Lacipirellulaceae</taxon>
        <taxon>Aeoliella</taxon>
    </lineage>
</organism>
<dbReference type="RefSeq" id="WP_252854766.1">
    <property type="nucleotide sequence ID" value="NZ_JAMXLR010000077.1"/>
</dbReference>
<dbReference type="Pfam" id="PF02080">
    <property type="entry name" value="TrkA_C"/>
    <property type="match status" value="1"/>
</dbReference>
<evidence type="ECO:0000313" key="3">
    <source>
        <dbReference type="EMBL" id="MCO6046651.1"/>
    </source>
</evidence>